<dbReference type="SUPFAM" id="SSF52172">
    <property type="entry name" value="CheY-like"/>
    <property type="match status" value="1"/>
</dbReference>
<keyword evidence="3 6" id="KW-0597">Phosphoprotein</keyword>
<dbReference type="InterPro" id="IPR001789">
    <property type="entry name" value="Sig_transdc_resp-reg_receiver"/>
</dbReference>
<dbReference type="GO" id="GO:0005886">
    <property type="term" value="C:plasma membrane"/>
    <property type="evidence" value="ECO:0007669"/>
    <property type="project" value="TreeGrafter"/>
</dbReference>
<dbReference type="PANTHER" id="PTHR43047">
    <property type="entry name" value="TWO-COMPONENT HISTIDINE PROTEIN KINASE"/>
    <property type="match status" value="1"/>
</dbReference>
<feature type="domain" description="PAS" evidence="9">
    <location>
        <begin position="32"/>
        <end position="76"/>
    </location>
</feature>
<dbReference type="Gene3D" id="3.30.450.20">
    <property type="entry name" value="PAS domain"/>
    <property type="match status" value="3"/>
</dbReference>
<protein>
    <recommendedName>
        <fullName evidence="2">histidine kinase</fullName>
        <ecNumber evidence="2">2.7.13.3</ecNumber>
    </recommendedName>
</protein>
<dbReference type="SMART" id="SM00387">
    <property type="entry name" value="HATPase_c"/>
    <property type="match status" value="1"/>
</dbReference>
<dbReference type="SMART" id="SM00448">
    <property type="entry name" value="REC"/>
    <property type="match status" value="1"/>
</dbReference>
<dbReference type="InterPro" id="IPR011006">
    <property type="entry name" value="CheY-like_superfamily"/>
</dbReference>
<dbReference type="CDD" id="cd00130">
    <property type="entry name" value="PAS"/>
    <property type="match status" value="3"/>
</dbReference>
<feature type="modified residue" description="4-aspartylphosphate" evidence="6">
    <location>
        <position position="694"/>
    </location>
</feature>
<feature type="domain" description="PAS" evidence="9">
    <location>
        <begin position="139"/>
        <end position="210"/>
    </location>
</feature>
<dbReference type="EC" id="2.7.13.3" evidence="2"/>
<dbReference type="CDD" id="cd00082">
    <property type="entry name" value="HisKA"/>
    <property type="match status" value="1"/>
</dbReference>
<dbReference type="PROSITE" id="PS50112">
    <property type="entry name" value="PAS"/>
    <property type="match status" value="3"/>
</dbReference>
<comment type="catalytic activity">
    <reaction evidence="1">
        <text>ATP + protein L-histidine = ADP + protein N-phospho-L-histidine.</text>
        <dbReference type="EC" id="2.7.13.3"/>
    </reaction>
</comment>
<keyword evidence="4" id="KW-0808">Transferase</keyword>
<evidence type="ECO:0000256" key="6">
    <source>
        <dbReference type="PROSITE-ProRule" id="PRU00169"/>
    </source>
</evidence>
<dbReference type="InterPro" id="IPR036890">
    <property type="entry name" value="HATPase_C_sf"/>
</dbReference>
<proteinExistence type="predicted"/>
<dbReference type="CDD" id="cd17580">
    <property type="entry name" value="REC_2_DhkD-like"/>
    <property type="match status" value="1"/>
</dbReference>
<dbReference type="SMART" id="SM00388">
    <property type="entry name" value="HisKA"/>
    <property type="match status" value="1"/>
</dbReference>
<organism evidence="11 12">
    <name type="scientific">Thiorhodococcus mannitoliphagus</name>
    <dbReference type="NCBI Taxonomy" id="329406"/>
    <lineage>
        <taxon>Bacteria</taxon>
        <taxon>Pseudomonadati</taxon>
        <taxon>Pseudomonadota</taxon>
        <taxon>Gammaproteobacteria</taxon>
        <taxon>Chromatiales</taxon>
        <taxon>Chromatiaceae</taxon>
        <taxon>Thiorhodococcus</taxon>
    </lineage>
</organism>
<dbReference type="InterPro" id="IPR000014">
    <property type="entry name" value="PAS"/>
</dbReference>
<dbReference type="Proteomes" id="UP000471640">
    <property type="component" value="Unassembled WGS sequence"/>
</dbReference>
<evidence type="ECO:0000256" key="3">
    <source>
        <dbReference type="ARBA" id="ARBA00022553"/>
    </source>
</evidence>
<evidence type="ECO:0000313" key="11">
    <source>
        <dbReference type="EMBL" id="NEX20340.1"/>
    </source>
</evidence>
<gene>
    <name evidence="11" type="ORF">G3480_08475</name>
</gene>
<dbReference type="PROSITE" id="PS50109">
    <property type="entry name" value="HIS_KIN"/>
    <property type="match status" value="1"/>
</dbReference>
<dbReference type="InterPro" id="IPR013655">
    <property type="entry name" value="PAS_fold_3"/>
</dbReference>
<dbReference type="PROSITE" id="PS50110">
    <property type="entry name" value="RESPONSE_REGULATORY"/>
    <property type="match status" value="1"/>
</dbReference>
<dbReference type="InterPro" id="IPR035965">
    <property type="entry name" value="PAS-like_dom_sf"/>
</dbReference>
<dbReference type="Pfam" id="PF00512">
    <property type="entry name" value="HisKA"/>
    <property type="match status" value="1"/>
</dbReference>
<dbReference type="InterPro" id="IPR036097">
    <property type="entry name" value="HisK_dim/P_sf"/>
</dbReference>
<feature type="domain" description="Response regulatory" evidence="8">
    <location>
        <begin position="645"/>
        <end position="762"/>
    </location>
</feature>
<evidence type="ECO:0000313" key="12">
    <source>
        <dbReference type="Proteomes" id="UP000471640"/>
    </source>
</evidence>
<keyword evidence="12" id="KW-1185">Reference proteome</keyword>
<dbReference type="GO" id="GO:0000155">
    <property type="term" value="F:phosphorelay sensor kinase activity"/>
    <property type="evidence" value="ECO:0007669"/>
    <property type="project" value="InterPro"/>
</dbReference>
<dbReference type="SUPFAM" id="SSF55785">
    <property type="entry name" value="PYP-like sensor domain (PAS domain)"/>
    <property type="match status" value="3"/>
</dbReference>
<feature type="domain" description="PAC" evidence="10">
    <location>
        <begin position="214"/>
        <end position="266"/>
    </location>
</feature>
<feature type="domain" description="PAC" evidence="10">
    <location>
        <begin position="86"/>
        <end position="138"/>
    </location>
</feature>
<dbReference type="SMART" id="SM00086">
    <property type="entry name" value="PAC"/>
    <property type="match status" value="3"/>
</dbReference>
<dbReference type="PANTHER" id="PTHR43047:SF72">
    <property type="entry name" value="OSMOSENSING HISTIDINE PROTEIN KINASE SLN1"/>
    <property type="match status" value="1"/>
</dbReference>
<dbReference type="SMART" id="SM00091">
    <property type="entry name" value="PAS"/>
    <property type="match status" value="3"/>
</dbReference>
<dbReference type="Gene3D" id="3.40.50.2300">
    <property type="match status" value="1"/>
</dbReference>
<dbReference type="InterPro" id="IPR004358">
    <property type="entry name" value="Sig_transdc_His_kin-like_C"/>
</dbReference>
<dbReference type="Pfam" id="PF02518">
    <property type="entry name" value="HATPase_c"/>
    <property type="match status" value="1"/>
</dbReference>
<dbReference type="InterPro" id="IPR003594">
    <property type="entry name" value="HATPase_dom"/>
</dbReference>
<dbReference type="Pfam" id="PF00072">
    <property type="entry name" value="Response_reg"/>
    <property type="match status" value="1"/>
</dbReference>
<dbReference type="InterPro" id="IPR003661">
    <property type="entry name" value="HisK_dim/P_dom"/>
</dbReference>
<evidence type="ECO:0000256" key="5">
    <source>
        <dbReference type="ARBA" id="ARBA00022777"/>
    </source>
</evidence>
<comment type="caution">
    <text evidence="11">The sequence shown here is derived from an EMBL/GenBank/DDBJ whole genome shotgun (WGS) entry which is preliminary data.</text>
</comment>
<evidence type="ECO:0000256" key="2">
    <source>
        <dbReference type="ARBA" id="ARBA00012438"/>
    </source>
</evidence>
<feature type="domain" description="Histidine kinase" evidence="7">
    <location>
        <begin position="402"/>
        <end position="621"/>
    </location>
</feature>
<dbReference type="NCBIfam" id="TIGR00229">
    <property type="entry name" value="sensory_box"/>
    <property type="match status" value="2"/>
</dbReference>
<dbReference type="Gene3D" id="1.10.287.130">
    <property type="match status" value="1"/>
</dbReference>
<dbReference type="Pfam" id="PF08447">
    <property type="entry name" value="PAS_3"/>
    <property type="match status" value="2"/>
</dbReference>
<sequence>MEAALCELSRKAEICQLLAEHTFDWEYWIGSDGGLRWISPACQEVTGYSADEFQADPRLLVAIMHPQDRHRFSDHLSGEPSCQPGSQLRLRLQHASGEVRWIEHACKPVYWPDGSFAGRRVVNRDVTDTMKVEQALRESEHQFRLMFELATVGMVVVEPKTRRLLRVNERLCRLLGYEADELLRMTFSELTHPDDLAFDAIRYQGALHQEDTDYFVEKRYIRKDGRVIWALVNATFIRDEAGHPLRALAAIIDITDRRAAEARARELAAVVECSSDFIGIASLDRRGAYLNEAGKKLVGLDPDAEPEAFRIDDFILPEDLPFFRETIMRAVERSGRWAGEFRFRHFRTQEPIAVFYDALRIDDPETGRPLQYATVTRDIRKEKAAEEALLEGDRRKDEFLAMVGHELRNPMAPIRNAVEIIRAIGIGEDQRIAWAVEVLDRQTAHMGRLLDDLLDVSRILRDGIELESREIALRDVVRQSVDGVRAMMQERGHQFHYELPPAEVRVQGDPVRLSQILLNLLVNAARYTANQGEVRVDYVLAGAEVVVEIKDNGQGMSEAQIESMFGAFTQGVPPPESAAGGLGLGLTIARRLAELHGGRLEALSDGPGRGAELRLYLPLLSDDRLTSADTPAVAQVDAGCAEALKVLVVDDNADVSSALAMLLEIQGYQVRTASSGHEALDLVSDFRPRLALLDIGLPGMDGLELARRLRQRYPDPGRLMLVALTGLGHEHARERSLAAGFDDHLVKPLEQSTLRALLARLSC</sequence>
<reference evidence="11 12" key="2">
    <citation type="submission" date="2020-02" db="EMBL/GenBank/DDBJ databases">
        <title>Genome sequences of Thiorhodococcus mannitoliphagus and Thiorhodococcus minor, purple sulfur photosynthetic bacteria in the gammaproteobacterial family, Chromatiaceae.</title>
        <authorList>
            <person name="Aviles F.A."/>
            <person name="Meyer T.E."/>
            <person name="Kyndt J.A."/>
        </authorList>
    </citation>
    <scope>NUCLEOTIDE SEQUENCE [LARGE SCALE GENOMIC DNA]</scope>
    <source>
        <strain evidence="11 12">DSM 18266</strain>
    </source>
</reference>
<accession>A0A6P1DS08</accession>
<evidence type="ECO:0000256" key="1">
    <source>
        <dbReference type="ARBA" id="ARBA00000085"/>
    </source>
</evidence>
<evidence type="ECO:0000259" key="9">
    <source>
        <dbReference type="PROSITE" id="PS50112"/>
    </source>
</evidence>
<dbReference type="SUPFAM" id="SSF55874">
    <property type="entry name" value="ATPase domain of HSP90 chaperone/DNA topoisomerase II/histidine kinase"/>
    <property type="match status" value="1"/>
</dbReference>
<dbReference type="GO" id="GO:0009927">
    <property type="term" value="F:histidine phosphotransfer kinase activity"/>
    <property type="evidence" value="ECO:0007669"/>
    <property type="project" value="TreeGrafter"/>
</dbReference>
<feature type="domain" description="PAS" evidence="9">
    <location>
        <begin position="263"/>
        <end position="334"/>
    </location>
</feature>
<evidence type="ECO:0000259" key="7">
    <source>
        <dbReference type="PROSITE" id="PS50109"/>
    </source>
</evidence>
<dbReference type="EMBL" id="JAAIJR010000026">
    <property type="protein sequence ID" value="NEX20340.1"/>
    <property type="molecule type" value="Genomic_DNA"/>
</dbReference>
<dbReference type="AlphaFoldDB" id="A0A6P1DS08"/>
<dbReference type="CDD" id="cd00075">
    <property type="entry name" value="HATPase"/>
    <property type="match status" value="1"/>
</dbReference>
<evidence type="ECO:0000259" key="8">
    <source>
        <dbReference type="PROSITE" id="PS50110"/>
    </source>
</evidence>
<dbReference type="SUPFAM" id="SSF47384">
    <property type="entry name" value="Homodimeric domain of signal transducing histidine kinase"/>
    <property type="match status" value="1"/>
</dbReference>
<dbReference type="InterPro" id="IPR000700">
    <property type="entry name" value="PAS-assoc_C"/>
</dbReference>
<dbReference type="InterPro" id="IPR001610">
    <property type="entry name" value="PAC"/>
</dbReference>
<evidence type="ECO:0000259" key="10">
    <source>
        <dbReference type="PROSITE" id="PS50113"/>
    </source>
</evidence>
<evidence type="ECO:0000256" key="4">
    <source>
        <dbReference type="ARBA" id="ARBA00022679"/>
    </source>
</evidence>
<dbReference type="InterPro" id="IPR005467">
    <property type="entry name" value="His_kinase_dom"/>
</dbReference>
<keyword evidence="5" id="KW-0418">Kinase</keyword>
<reference evidence="12" key="1">
    <citation type="journal article" date="2020" name="Microbiol. Resour. Announc.">
        <title>Draft Genome Sequences of Thiorhodococcus mannitoliphagus and Thiorhodococcus minor, Purple Sulfur Photosynthetic Bacteria in the Gammaproteobacterial Family Chromatiaceae.</title>
        <authorList>
            <person name="Aviles F.A."/>
            <person name="Meyer T.E."/>
            <person name="Kyndt J.A."/>
        </authorList>
    </citation>
    <scope>NUCLEOTIDE SEQUENCE [LARGE SCALE GENOMIC DNA]</scope>
    <source>
        <strain evidence="12">DSM 18266</strain>
    </source>
</reference>
<dbReference type="PRINTS" id="PR00344">
    <property type="entry name" value="BCTRLSENSOR"/>
</dbReference>
<name>A0A6P1DS08_9GAMM</name>
<dbReference type="Gene3D" id="3.30.565.10">
    <property type="entry name" value="Histidine kinase-like ATPase, C-terminal domain"/>
    <property type="match status" value="1"/>
</dbReference>
<dbReference type="PROSITE" id="PS50113">
    <property type="entry name" value="PAC"/>
    <property type="match status" value="2"/>
</dbReference>